<organism evidence="3 4">
    <name type="scientific">Paenarthrobacter nicotinovorans</name>
    <name type="common">Arthrobacter nicotinovorans</name>
    <dbReference type="NCBI Taxonomy" id="29320"/>
    <lineage>
        <taxon>Bacteria</taxon>
        <taxon>Bacillati</taxon>
        <taxon>Actinomycetota</taxon>
        <taxon>Actinomycetes</taxon>
        <taxon>Micrococcales</taxon>
        <taxon>Micrococcaceae</taxon>
        <taxon>Paenarthrobacter</taxon>
    </lineage>
</organism>
<comment type="caution">
    <text evidence="3">The sequence shown here is derived from an EMBL/GenBank/DDBJ whole genome shotgun (WGS) entry which is preliminary data.</text>
</comment>
<protein>
    <recommendedName>
        <fullName evidence="5">DUF4352 domain-containing protein</fullName>
    </recommendedName>
</protein>
<dbReference type="EMBL" id="JBBMFV010000004">
    <property type="protein sequence ID" value="MEO3940759.1"/>
    <property type="molecule type" value="Genomic_DNA"/>
</dbReference>
<accession>A0ABV0GQG8</accession>
<evidence type="ECO:0000313" key="3">
    <source>
        <dbReference type="EMBL" id="MEO3940759.1"/>
    </source>
</evidence>
<keyword evidence="4" id="KW-1185">Reference proteome</keyword>
<feature type="compositionally biased region" description="Basic and acidic residues" evidence="1">
    <location>
        <begin position="227"/>
        <end position="238"/>
    </location>
</feature>
<sequence length="244" mass="24951">MRLNNVVKITSIAAAGLLALSACGTTTAGSTTGGSGSSSPSSSASAPSSSSSASPSGASSEGAGTSSGEYTAAAWALPISDAGEKLGNFKGESFSVDVYQVATDVASKDSMFVDKETKENLLKKGDPVVYLNYVVTNTSSADIPLSHSLITPSAKYTDWKYLGGMPSDSSSDGYKKHGLSSSGTKLKEEAPFVLKPGESFNIAENFAYTAGKETEIAATMTPAGADGKLDHTKKEKAETTVTLK</sequence>
<feature type="compositionally biased region" description="Low complexity" evidence="1">
    <location>
        <begin position="37"/>
        <end position="66"/>
    </location>
</feature>
<name>A0ABV0GQG8_PAENI</name>
<evidence type="ECO:0000256" key="2">
    <source>
        <dbReference type="SAM" id="SignalP"/>
    </source>
</evidence>
<dbReference type="PROSITE" id="PS51257">
    <property type="entry name" value="PROKAR_LIPOPROTEIN"/>
    <property type="match status" value="1"/>
</dbReference>
<gene>
    <name evidence="3" type="ORF">V3C41_06710</name>
</gene>
<evidence type="ECO:0008006" key="5">
    <source>
        <dbReference type="Google" id="ProtNLM"/>
    </source>
</evidence>
<feature type="region of interest" description="Disordered" evidence="1">
    <location>
        <begin position="27"/>
        <end position="66"/>
    </location>
</feature>
<keyword evidence="2" id="KW-0732">Signal</keyword>
<feature type="signal peptide" evidence="2">
    <location>
        <begin position="1"/>
        <end position="28"/>
    </location>
</feature>
<reference evidence="3 4" key="1">
    <citation type="journal article" date="2024" name="Appl. Microbiol. Biotechnol.">
        <title>Biosynthetic gene clusters with biotechnological applications in novel Antarctic isolates from Actinomycetota.</title>
        <authorList>
            <person name="Bruna P."/>
            <person name="Nunez-Montero K."/>
            <person name="Contreras M.J."/>
            <person name="Leal K."/>
            <person name="Garcia M."/>
            <person name="Abanto M."/>
            <person name="Barrientos L."/>
        </authorList>
    </citation>
    <scope>NUCLEOTIDE SEQUENCE [LARGE SCALE GENOMIC DNA]</scope>
    <source>
        <strain evidence="3 4">Se16.17</strain>
    </source>
</reference>
<feature type="region of interest" description="Disordered" evidence="1">
    <location>
        <begin position="222"/>
        <end position="244"/>
    </location>
</feature>
<evidence type="ECO:0000313" key="4">
    <source>
        <dbReference type="Proteomes" id="UP001448614"/>
    </source>
</evidence>
<dbReference type="Proteomes" id="UP001448614">
    <property type="component" value="Unassembled WGS sequence"/>
</dbReference>
<dbReference type="RefSeq" id="WP_347782173.1">
    <property type="nucleotide sequence ID" value="NZ_JBBMFV010000004.1"/>
</dbReference>
<proteinExistence type="predicted"/>
<evidence type="ECO:0000256" key="1">
    <source>
        <dbReference type="SAM" id="MobiDB-lite"/>
    </source>
</evidence>
<feature type="chain" id="PRO_5046199190" description="DUF4352 domain-containing protein" evidence="2">
    <location>
        <begin position="29"/>
        <end position="244"/>
    </location>
</feature>